<reference evidence="4 5" key="1">
    <citation type="submission" date="2018-03" db="EMBL/GenBank/DDBJ databases">
        <title>Draft genome sequence of Rohu Carp (Labeo rohita).</title>
        <authorList>
            <person name="Das P."/>
            <person name="Kushwaha B."/>
            <person name="Joshi C.G."/>
            <person name="Kumar D."/>
            <person name="Nagpure N.S."/>
            <person name="Sahoo L."/>
            <person name="Das S.P."/>
            <person name="Bit A."/>
            <person name="Patnaik S."/>
            <person name="Meher P.K."/>
            <person name="Jayasankar P."/>
            <person name="Koringa P.G."/>
            <person name="Patel N.V."/>
            <person name="Hinsu A.T."/>
            <person name="Kumar R."/>
            <person name="Pandey M."/>
            <person name="Agarwal S."/>
            <person name="Srivastava S."/>
            <person name="Singh M."/>
            <person name="Iquebal M.A."/>
            <person name="Jaiswal S."/>
            <person name="Angadi U.B."/>
            <person name="Kumar N."/>
            <person name="Raza M."/>
            <person name="Shah T.M."/>
            <person name="Rai A."/>
            <person name="Jena J.K."/>
        </authorList>
    </citation>
    <scope>NUCLEOTIDE SEQUENCE [LARGE SCALE GENOMIC DNA]</scope>
    <source>
        <strain evidence="4">DASCIFA01</strain>
        <tissue evidence="4">Testis</tissue>
    </source>
</reference>
<dbReference type="InterPro" id="IPR036322">
    <property type="entry name" value="WD40_repeat_dom_sf"/>
</dbReference>
<dbReference type="Gene3D" id="2.130.10.10">
    <property type="entry name" value="YVTN repeat-like/Quinoprotein amine dehydrogenase"/>
    <property type="match status" value="1"/>
</dbReference>
<dbReference type="STRING" id="84645.A0A498P508"/>
<dbReference type="InterPro" id="IPR019775">
    <property type="entry name" value="WD40_repeat_CS"/>
</dbReference>
<comment type="caution">
    <text evidence="4">The sequence shown here is derived from an EMBL/GenBank/DDBJ whole genome shotgun (WGS) entry which is preliminary data.</text>
</comment>
<dbReference type="PROSITE" id="PS00678">
    <property type="entry name" value="WD_REPEATS_1"/>
    <property type="match status" value="1"/>
</dbReference>
<dbReference type="Proteomes" id="UP000290572">
    <property type="component" value="Unassembled WGS sequence"/>
</dbReference>
<organism evidence="4 5">
    <name type="scientific">Labeo rohita</name>
    <name type="common">Indian major carp</name>
    <name type="synonym">Cyprinus rohita</name>
    <dbReference type="NCBI Taxonomy" id="84645"/>
    <lineage>
        <taxon>Eukaryota</taxon>
        <taxon>Metazoa</taxon>
        <taxon>Chordata</taxon>
        <taxon>Craniata</taxon>
        <taxon>Vertebrata</taxon>
        <taxon>Euteleostomi</taxon>
        <taxon>Actinopterygii</taxon>
        <taxon>Neopterygii</taxon>
        <taxon>Teleostei</taxon>
        <taxon>Ostariophysi</taxon>
        <taxon>Cypriniformes</taxon>
        <taxon>Cyprinidae</taxon>
        <taxon>Labeoninae</taxon>
        <taxon>Labeonini</taxon>
        <taxon>Labeo</taxon>
    </lineage>
</organism>
<keyword evidence="5" id="KW-1185">Reference proteome</keyword>
<dbReference type="AlphaFoldDB" id="A0A498P508"/>
<evidence type="ECO:0000256" key="1">
    <source>
        <dbReference type="ARBA" id="ARBA00022574"/>
    </source>
</evidence>
<dbReference type="PANTHER" id="PTHR46108:SF4">
    <property type="entry name" value="BLUE CHEESE"/>
    <property type="match status" value="1"/>
</dbReference>
<dbReference type="SUPFAM" id="SSF50978">
    <property type="entry name" value="WD40 repeat-like"/>
    <property type="match status" value="1"/>
</dbReference>
<dbReference type="PANTHER" id="PTHR46108">
    <property type="entry name" value="BLUE CHEESE"/>
    <property type="match status" value="1"/>
</dbReference>
<evidence type="ECO:0000256" key="3">
    <source>
        <dbReference type="PROSITE-ProRule" id="PRU00221"/>
    </source>
</evidence>
<protein>
    <submittedName>
        <fullName evidence="4">Lysosomal-trafficking regulator-like protein</fullName>
    </submittedName>
</protein>
<feature type="repeat" description="WD" evidence="3">
    <location>
        <begin position="54"/>
        <end position="88"/>
    </location>
</feature>
<evidence type="ECO:0000256" key="2">
    <source>
        <dbReference type="ARBA" id="ARBA00022737"/>
    </source>
</evidence>
<keyword evidence="2" id="KW-0677">Repeat</keyword>
<dbReference type="InterPro" id="IPR001680">
    <property type="entry name" value="WD40_rpt"/>
</dbReference>
<evidence type="ECO:0000313" key="5">
    <source>
        <dbReference type="Proteomes" id="UP000290572"/>
    </source>
</evidence>
<dbReference type="PROSITE" id="PS50082">
    <property type="entry name" value="WD_REPEATS_2"/>
    <property type="match status" value="1"/>
</dbReference>
<evidence type="ECO:0000313" key="4">
    <source>
        <dbReference type="EMBL" id="RXN39335.1"/>
    </source>
</evidence>
<dbReference type="EMBL" id="QBIY01001887">
    <property type="protein sequence ID" value="RXN39335.1"/>
    <property type="molecule type" value="Genomic_DNA"/>
</dbReference>
<gene>
    <name evidence="4" type="ORF">ROHU_000279</name>
</gene>
<proteinExistence type="predicted"/>
<accession>A0A498P508</accession>
<sequence>MHSTDIQWSAILSWGYTDNMLRLKSKQSEPPINFIQCSPLHQPTEMEVETQVHLYGHTAEVTGLFVCKPYSILISVSRDGTCILWDLNRIPG</sequence>
<keyword evidence="1 3" id="KW-0853">WD repeat</keyword>
<dbReference type="InterPro" id="IPR051944">
    <property type="entry name" value="BEACH_domain_protein"/>
</dbReference>
<name>A0A498P508_LABRO</name>
<dbReference type="InterPro" id="IPR015943">
    <property type="entry name" value="WD40/YVTN_repeat-like_dom_sf"/>
</dbReference>
<dbReference type="PROSITE" id="PS50294">
    <property type="entry name" value="WD_REPEATS_REGION"/>
    <property type="match status" value="1"/>
</dbReference>
<dbReference type="SMART" id="SM00320">
    <property type="entry name" value="WD40"/>
    <property type="match status" value="1"/>
</dbReference>